<proteinExistence type="predicted"/>
<evidence type="ECO:0000313" key="1">
    <source>
        <dbReference type="EMBL" id="RRT32736.1"/>
    </source>
</evidence>
<reference evidence="1 2" key="1">
    <citation type="journal article" date="2014" name="Agronomy (Basel)">
        <title>A Draft Genome Sequence for Ensete ventricosum, the Drought-Tolerant Tree Against Hunger.</title>
        <authorList>
            <person name="Harrison J."/>
            <person name="Moore K.A."/>
            <person name="Paszkiewicz K."/>
            <person name="Jones T."/>
            <person name="Grant M."/>
            <person name="Ambacheew D."/>
            <person name="Muzemil S."/>
            <person name="Studholme D.J."/>
        </authorList>
    </citation>
    <scope>NUCLEOTIDE SEQUENCE [LARGE SCALE GENOMIC DNA]</scope>
</reference>
<protein>
    <submittedName>
        <fullName evidence="1">Uncharacterized protein</fullName>
    </submittedName>
</protein>
<dbReference type="EMBL" id="AMZH03030850">
    <property type="protein sequence ID" value="RRT32736.1"/>
    <property type="molecule type" value="Genomic_DNA"/>
</dbReference>
<gene>
    <name evidence="1" type="ORF">B296_00058878</name>
</gene>
<accession>A0A426WZU4</accession>
<evidence type="ECO:0000313" key="2">
    <source>
        <dbReference type="Proteomes" id="UP000287651"/>
    </source>
</evidence>
<dbReference type="Proteomes" id="UP000287651">
    <property type="component" value="Unassembled WGS sequence"/>
</dbReference>
<name>A0A426WZU4_ENSVE</name>
<dbReference type="AlphaFoldDB" id="A0A426WZU4"/>
<comment type="caution">
    <text evidence="1">The sequence shown here is derived from an EMBL/GenBank/DDBJ whole genome shotgun (WGS) entry which is preliminary data.</text>
</comment>
<sequence>MHRIDAVTNSPGVRWELAKGIRSLLRWRKGVRQKKTETRRKIVGGSRKSCRDYNQIMGQDQAWASGWGSDDVVGSRIFSGST</sequence>
<organism evidence="1 2">
    <name type="scientific">Ensete ventricosum</name>
    <name type="common">Abyssinian banana</name>
    <name type="synonym">Musa ensete</name>
    <dbReference type="NCBI Taxonomy" id="4639"/>
    <lineage>
        <taxon>Eukaryota</taxon>
        <taxon>Viridiplantae</taxon>
        <taxon>Streptophyta</taxon>
        <taxon>Embryophyta</taxon>
        <taxon>Tracheophyta</taxon>
        <taxon>Spermatophyta</taxon>
        <taxon>Magnoliopsida</taxon>
        <taxon>Liliopsida</taxon>
        <taxon>Zingiberales</taxon>
        <taxon>Musaceae</taxon>
        <taxon>Ensete</taxon>
    </lineage>
</organism>